<dbReference type="InterPro" id="IPR058922">
    <property type="entry name" value="WHD_DRP"/>
</dbReference>
<evidence type="ECO:0000259" key="8">
    <source>
        <dbReference type="Pfam" id="PF00931"/>
    </source>
</evidence>
<dbReference type="FunFam" id="1.10.10.10:FF:000322">
    <property type="entry name" value="Probable disease resistance protein At1g63360"/>
    <property type="match status" value="1"/>
</dbReference>
<keyword evidence="4" id="KW-0547">Nucleotide-binding</keyword>
<dbReference type="Gramene" id="OB11G26970.1">
    <property type="protein sequence ID" value="OB11G26970.1"/>
    <property type="gene ID" value="OB11G26970"/>
</dbReference>
<dbReference type="Pfam" id="PF00931">
    <property type="entry name" value="NB-ARC"/>
    <property type="match status" value="1"/>
</dbReference>
<dbReference type="Gene3D" id="3.80.10.10">
    <property type="entry name" value="Ribonuclease Inhibitor"/>
    <property type="match status" value="3"/>
</dbReference>
<dbReference type="Pfam" id="PF18052">
    <property type="entry name" value="Rx_N"/>
    <property type="match status" value="1"/>
</dbReference>
<evidence type="ECO:0000313" key="13">
    <source>
        <dbReference type="Proteomes" id="UP000006038"/>
    </source>
</evidence>
<evidence type="ECO:0008006" key="14">
    <source>
        <dbReference type="Google" id="ProtNLM"/>
    </source>
</evidence>
<dbReference type="HOGENOM" id="CLU_000837_8_6_1"/>
<evidence type="ECO:0000256" key="1">
    <source>
        <dbReference type="ARBA" id="ARBA00008894"/>
    </source>
</evidence>
<dbReference type="GO" id="GO:0005524">
    <property type="term" value="F:ATP binding"/>
    <property type="evidence" value="ECO:0007669"/>
    <property type="project" value="UniProtKB-KW"/>
</dbReference>
<dbReference type="PANTHER" id="PTHR36766:SF70">
    <property type="entry name" value="DISEASE RESISTANCE PROTEIN RGA4"/>
    <property type="match status" value="1"/>
</dbReference>
<protein>
    <recommendedName>
        <fullName evidence="14">AAA+ ATPase domain-containing protein</fullName>
    </recommendedName>
</protein>
<dbReference type="OrthoDB" id="1050628at2759"/>
<dbReference type="AlphaFoldDB" id="J3NA61"/>
<dbReference type="SUPFAM" id="SSF52058">
    <property type="entry name" value="L domain-like"/>
    <property type="match status" value="1"/>
</dbReference>
<dbReference type="GO" id="GO:0042742">
    <property type="term" value="P:defense response to bacterium"/>
    <property type="evidence" value="ECO:0007669"/>
    <property type="project" value="UniProtKB-ARBA"/>
</dbReference>
<dbReference type="Gene3D" id="3.40.50.300">
    <property type="entry name" value="P-loop containing nucleotide triphosphate hydrolases"/>
    <property type="match status" value="1"/>
</dbReference>
<evidence type="ECO:0000313" key="12">
    <source>
        <dbReference type="EnsemblPlants" id="OB11G26970.1"/>
    </source>
</evidence>
<keyword evidence="13" id="KW-1185">Reference proteome</keyword>
<feature type="domain" description="Disease resistance R13L4/SHOC-2-like LRR" evidence="11">
    <location>
        <begin position="563"/>
        <end position="850"/>
    </location>
</feature>
<keyword evidence="2" id="KW-0433">Leucine-rich repeat</keyword>
<dbReference type="PRINTS" id="PR00364">
    <property type="entry name" value="DISEASERSIST"/>
</dbReference>
<reference evidence="12" key="2">
    <citation type="submission" date="2013-04" db="UniProtKB">
        <authorList>
            <consortium name="EnsemblPlants"/>
        </authorList>
    </citation>
    <scope>IDENTIFICATION</scope>
</reference>
<dbReference type="Pfam" id="PF23598">
    <property type="entry name" value="LRR_14"/>
    <property type="match status" value="1"/>
</dbReference>
<dbReference type="Gene3D" id="1.10.10.10">
    <property type="entry name" value="Winged helix-like DNA-binding domain superfamily/Winged helix DNA-binding domain"/>
    <property type="match status" value="1"/>
</dbReference>
<dbReference type="GO" id="GO:0043531">
    <property type="term" value="F:ADP binding"/>
    <property type="evidence" value="ECO:0007669"/>
    <property type="project" value="InterPro"/>
</dbReference>
<dbReference type="InterPro" id="IPR041118">
    <property type="entry name" value="Rx_N"/>
</dbReference>
<keyword evidence="5" id="KW-0611">Plant defense</keyword>
<dbReference type="Gene3D" id="1.10.8.430">
    <property type="entry name" value="Helical domain of apoptotic protease-activating factors"/>
    <property type="match status" value="1"/>
</dbReference>
<dbReference type="InterPro" id="IPR055414">
    <property type="entry name" value="LRR_R13L4/SHOC2-like"/>
</dbReference>
<proteinExistence type="inferred from homology"/>
<evidence type="ECO:0000256" key="7">
    <source>
        <dbReference type="ARBA" id="ARBA00023054"/>
    </source>
</evidence>
<evidence type="ECO:0000259" key="9">
    <source>
        <dbReference type="Pfam" id="PF18052"/>
    </source>
</evidence>
<dbReference type="InterPro" id="IPR032675">
    <property type="entry name" value="LRR_dom_sf"/>
</dbReference>
<feature type="domain" description="NB-ARC" evidence="8">
    <location>
        <begin position="180"/>
        <end position="340"/>
    </location>
</feature>
<keyword evidence="3" id="KW-0677">Repeat</keyword>
<dbReference type="InterPro" id="IPR002182">
    <property type="entry name" value="NB-ARC"/>
</dbReference>
<evidence type="ECO:0000259" key="11">
    <source>
        <dbReference type="Pfam" id="PF23598"/>
    </source>
</evidence>
<dbReference type="InterPro" id="IPR027417">
    <property type="entry name" value="P-loop_NTPase"/>
</dbReference>
<evidence type="ECO:0000256" key="5">
    <source>
        <dbReference type="ARBA" id="ARBA00022821"/>
    </source>
</evidence>
<sequence length="1014" mass="116174">MATILASLVGSCANKLKEIITEEVILILGIQEELAELQRKTELIHCCITDAETRRMEESTVDNWLGQLREVLYDIDDVIDLARFKGSILLTDHPSSTSSRKSIACTGLSISACFSNIQTRHEVAVKIRSLNRKIDNISKDRVFLTLKNTPPTGNSSVLARKSSHLLEPNIVGKEVIHACRKVVDLVLEHKERKQYKVAIVGTGGVGKTTLAQKIYNDKKIRGNFNKKAWVCVSKVYSEASLLRELLRIMEVHHDQDESVGELQSKLEIAIKERSFLLVLDDLWQSDTWINLLRTPLHAAATGVILVTTRNDTVALEIGVDYTHRVDLMPVDVGWELLWKSMNINERIEVQTLQDTGIEIVRKCGCLPLGIKVIARVLVSKEQTENEWKNILSNNAWFTNKLPNDLRGALYLSYDELPRHLKQCFLYCSVYPENATIYRDDLTRMWIAEGFIEDHGGQLLEDTADDYYYELIHRNLLQPNGLYYDHSSCKMHDLLRHLACYLSREECFVGNPESLVGNTMSKLRRVSVVTEKNMVMFPSMDEVKYKVRTWKTSYEKTLRVDTSFFKRFPYLRVLDLTDSFVPSIPGYIGNLIHLRLLDLDGTDVSCLPESIGSLKNLQILNLERCAALHSLPSAITQLCNLRRLGLNYTPIDRVPEGIGKLEFLNDVEGFPVYGGSGNTKMQDGWNLEELAHLYQLRRLHMLKLERAADCTAYPLLTDKRFLKFLYLWCTECADESYSEKDFSNIEKIFEQLIPPCNLEDLAIVRFFGRQYPSWIDSSHLVYVKSLHLFNCKFCKHLPPIGQLPNLKYLKIEGATAVATIGPEFVGRRVSNLQQTVAFPKLEELLIRDMPNWEEWFFIDEATPTAKERIDDGDTAMSKGEVLPPRMQLLSRLKRLELFGCPKLRALPQQLAQASSLKEIELRWASNLKVVENFPFLSEMLLIATCQSLEKVSNLPQVRELRVQDCPNLRCVEVLGTLEQLWLYEDMHEISTLWVPGLQQQCRQRHGEDLDVYNWT</sequence>
<dbReference type="GeneID" id="102718311"/>
<dbReference type="EnsemblPlants" id="OB11G26970.1">
    <property type="protein sequence ID" value="OB11G26970.1"/>
    <property type="gene ID" value="OB11G26970"/>
</dbReference>
<comment type="similarity">
    <text evidence="1">Belongs to the disease resistance NB-LRR family.</text>
</comment>
<organism evidence="12">
    <name type="scientific">Oryza brachyantha</name>
    <name type="common">malo sina</name>
    <dbReference type="NCBI Taxonomy" id="4533"/>
    <lineage>
        <taxon>Eukaryota</taxon>
        <taxon>Viridiplantae</taxon>
        <taxon>Streptophyta</taxon>
        <taxon>Embryophyta</taxon>
        <taxon>Tracheophyta</taxon>
        <taxon>Spermatophyta</taxon>
        <taxon>Magnoliopsida</taxon>
        <taxon>Liliopsida</taxon>
        <taxon>Poales</taxon>
        <taxon>Poaceae</taxon>
        <taxon>BOP clade</taxon>
        <taxon>Oryzoideae</taxon>
        <taxon>Oryzeae</taxon>
        <taxon>Oryzinae</taxon>
        <taxon>Oryza</taxon>
    </lineage>
</organism>
<evidence type="ECO:0000256" key="4">
    <source>
        <dbReference type="ARBA" id="ARBA00022741"/>
    </source>
</evidence>
<evidence type="ECO:0000256" key="6">
    <source>
        <dbReference type="ARBA" id="ARBA00022840"/>
    </source>
</evidence>
<evidence type="ECO:0000259" key="10">
    <source>
        <dbReference type="Pfam" id="PF23559"/>
    </source>
</evidence>
<dbReference type="GO" id="GO:0002758">
    <property type="term" value="P:innate immune response-activating signaling pathway"/>
    <property type="evidence" value="ECO:0007669"/>
    <property type="project" value="UniProtKB-ARBA"/>
</dbReference>
<evidence type="ECO:0000256" key="3">
    <source>
        <dbReference type="ARBA" id="ARBA00022737"/>
    </source>
</evidence>
<dbReference type="CDD" id="cd14798">
    <property type="entry name" value="RX-CC_like"/>
    <property type="match status" value="1"/>
</dbReference>
<dbReference type="Pfam" id="PF23559">
    <property type="entry name" value="WHD_DRP"/>
    <property type="match status" value="1"/>
</dbReference>
<dbReference type="OMA" id="HLYQLRR"/>
<dbReference type="KEGG" id="obr:102718311"/>
<dbReference type="InterPro" id="IPR038005">
    <property type="entry name" value="RX-like_CC"/>
</dbReference>
<feature type="domain" description="Disease resistance N-terminal" evidence="9">
    <location>
        <begin position="9"/>
        <end position="85"/>
    </location>
</feature>
<keyword evidence="7" id="KW-0175">Coiled coil</keyword>
<dbReference type="PANTHER" id="PTHR36766">
    <property type="entry name" value="PLANT BROAD-SPECTRUM MILDEW RESISTANCE PROTEIN RPW8"/>
    <property type="match status" value="1"/>
</dbReference>
<dbReference type="SUPFAM" id="SSF52540">
    <property type="entry name" value="P-loop containing nucleoside triphosphate hydrolases"/>
    <property type="match status" value="1"/>
</dbReference>
<keyword evidence="6" id="KW-0067">ATP-binding</keyword>
<dbReference type="Proteomes" id="UP000006038">
    <property type="component" value="Chromosome 11"/>
</dbReference>
<evidence type="ECO:0000256" key="2">
    <source>
        <dbReference type="ARBA" id="ARBA00022614"/>
    </source>
</evidence>
<dbReference type="RefSeq" id="XP_015698000.1">
    <property type="nucleotide sequence ID" value="XM_015842514.2"/>
</dbReference>
<dbReference type="InterPro" id="IPR042197">
    <property type="entry name" value="Apaf_helical"/>
</dbReference>
<gene>
    <name evidence="12" type="primary">LOC102718311</name>
</gene>
<dbReference type="GO" id="GO:0009626">
    <property type="term" value="P:plant-type hypersensitive response"/>
    <property type="evidence" value="ECO:0007669"/>
    <property type="project" value="UniProtKB-ARBA"/>
</dbReference>
<dbReference type="InterPro" id="IPR036388">
    <property type="entry name" value="WH-like_DNA-bd_sf"/>
</dbReference>
<accession>J3NA61</accession>
<dbReference type="eggNOG" id="KOG4658">
    <property type="taxonomic scope" value="Eukaryota"/>
</dbReference>
<name>J3NA61_ORYBR</name>
<dbReference type="Gene3D" id="1.20.5.4130">
    <property type="match status" value="1"/>
</dbReference>
<feature type="domain" description="Disease resistance protein winged helix" evidence="10">
    <location>
        <begin position="429"/>
        <end position="498"/>
    </location>
</feature>
<reference evidence="12" key="1">
    <citation type="journal article" date="2013" name="Nat. Commun.">
        <title>Whole-genome sequencing of Oryza brachyantha reveals mechanisms underlying Oryza genome evolution.</title>
        <authorList>
            <person name="Chen J."/>
            <person name="Huang Q."/>
            <person name="Gao D."/>
            <person name="Wang J."/>
            <person name="Lang Y."/>
            <person name="Liu T."/>
            <person name="Li B."/>
            <person name="Bai Z."/>
            <person name="Luis Goicoechea J."/>
            <person name="Liang C."/>
            <person name="Chen C."/>
            <person name="Zhang W."/>
            <person name="Sun S."/>
            <person name="Liao Y."/>
            <person name="Zhang X."/>
            <person name="Yang L."/>
            <person name="Song C."/>
            <person name="Wang M."/>
            <person name="Shi J."/>
            <person name="Liu G."/>
            <person name="Liu J."/>
            <person name="Zhou H."/>
            <person name="Zhou W."/>
            <person name="Yu Q."/>
            <person name="An N."/>
            <person name="Chen Y."/>
            <person name="Cai Q."/>
            <person name="Wang B."/>
            <person name="Liu B."/>
            <person name="Min J."/>
            <person name="Huang Y."/>
            <person name="Wu H."/>
            <person name="Li Z."/>
            <person name="Zhang Y."/>
            <person name="Yin Y."/>
            <person name="Song W."/>
            <person name="Jiang J."/>
            <person name="Jackson S.A."/>
            <person name="Wing R.A."/>
            <person name="Wang J."/>
            <person name="Chen M."/>
        </authorList>
    </citation>
    <scope>NUCLEOTIDE SEQUENCE [LARGE SCALE GENOMIC DNA]</scope>
    <source>
        <strain evidence="12">cv. IRGC 101232</strain>
    </source>
</reference>